<dbReference type="AlphaFoldDB" id="A0A818AUF2"/>
<dbReference type="FunFam" id="3.30.420.10:FF:000032">
    <property type="entry name" value="Retrovirus-related Pol polyprotein from transposon 297-like Protein"/>
    <property type="match status" value="1"/>
</dbReference>
<comment type="caution">
    <text evidence="2">The sequence shown here is derived from an EMBL/GenBank/DDBJ whole genome shotgun (WGS) entry which is preliminary data.</text>
</comment>
<organism evidence="2 3">
    <name type="scientific">Rotaria socialis</name>
    <dbReference type="NCBI Taxonomy" id="392032"/>
    <lineage>
        <taxon>Eukaryota</taxon>
        <taxon>Metazoa</taxon>
        <taxon>Spiralia</taxon>
        <taxon>Gnathifera</taxon>
        <taxon>Rotifera</taxon>
        <taxon>Eurotatoria</taxon>
        <taxon>Bdelloidea</taxon>
        <taxon>Philodinida</taxon>
        <taxon>Philodinidae</taxon>
        <taxon>Rotaria</taxon>
    </lineage>
</organism>
<evidence type="ECO:0000313" key="2">
    <source>
        <dbReference type="EMBL" id="CAF3408797.1"/>
    </source>
</evidence>
<name>A0A818AUF2_9BILA</name>
<accession>A0A818AUF2</accession>
<dbReference type="Proteomes" id="UP000663872">
    <property type="component" value="Unassembled WGS sequence"/>
</dbReference>
<dbReference type="InterPro" id="IPR001584">
    <property type="entry name" value="Integrase_cat-core"/>
</dbReference>
<gene>
    <name evidence="2" type="ORF">GRG538_LOCUS10703</name>
</gene>
<dbReference type="InterPro" id="IPR012337">
    <property type="entry name" value="RNaseH-like_sf"/>
</dbReference>
<evidence type="ECO:0000313" key="3">
    <source>
        <dbReference type="Proteomes" id="UP000663872"/>
    </source>
</evidence>
<dbReference type="Pfam" id="PF00665">
    <property type="entry name" value="rve"/>
    <property type="match status" value="1"/>
</dbReference>
<feature type="domain" description="Integrase catalytic" evidence="1">
    <location>
        <begin position="1"/>
        <end position="151"/>
    </location>
</feature>
<dbReference type="PANTHER" id="PTHR37984:SF5">
    <property type="entry name" value="PROTEIN NYNRIN-LIKE"/>
    <property type="match status" value="1"/>
</dbReference>
<dbReference type="PANTHER" id="PTHR37984">
    <property type="entry name" value="PROTEIN CBG26694"/>
    <property type="match status" value="1"/>
</dbReference>
<dbReference type="Gene3D" id="3.30.420.10">
    <property type="entry name" value="Ribonuclease H-like superfamily/Ribonuclease H"/>
    <property type="match status" value="1"/>
</dbReference>
<sequence length="191" mass="22048">MDFHGPINPTSRWGNKYIISFTDILSKFMVTKAVRDNTAQTAVKFLKEDIISKFGTPKCILTDNGTHFTSSMMNELIKQIGSTHLYSTPYHHQTNGQVERYNSTVDSKISALSNLRKTDWDDQLPFVTFNYNTSIHSSTKQIPFEMMYGRTPILPIDYQEDNVTISYDDEHIKKLNQFLQKLNEQAKINII</sequence>
<reference evidence="2" key="1">
    <citation type="submission" date="2021-02" db="EMBL/GenBank/DDBJ databases">
        <authorList>
            <person name="Nowell W R."/>
        </authorList>
    </citation>
    <scope>NUCLEOTIDE SEQUENCE</scope>
</reference>
<proteinExistence type="predicted"/>
<dbReference type="EMBL" id="CAJNYT010001406">
    <property type="protein sequence ID" value="CAF3408797.1"/>
    <property type="molecule type" value="Genomic_DNA"/>
</dbReference>
<feature type="non-terminal residue" evidence="2">
    <location>
        <position position="191"/>
    </location>
</feature>
<evidence type="ECO:0000259" key="1">
    <source>
        <dbReference type="PROSITE" id="PS50994"/>
    </source>
</evidence>
<dbReference type="SUPFAM" id="SSF53098">
    <property type="entry name" value="Ribonuclease H-like"/>
    <property type="match status" value="1"/>
</dbReference>
<dbReference type="GO" id="GO:0003676">
    <property type="term" value="F:nucleic acid binding"/>
    <property type="evidence" value="ECO:0007669"/>
    <property type="project" value="InterPro"/>
</dbReference>
<dbReference type="InterPro" id="IPR036397">
    <property type="entry name" value="RNaseH_sf"/>
</dbReference>
<dbReference type="InterPro" id="IPR050951">
    <property type="entry name" value="Retrovirus_Pol_polyprotein"/>
</dbReference>
<protein>
    <recommendedName>
        <fullName evidence="1">Integrase catalytic domain-containing protein</fullName>
    </recommendedName>
</protein>
<dbReference type="GO" id="GO:0015074">
    <property type="term" value="P:DNA integration"/>
    <property type="evidence" value="ECO:0007669"/>
    <property type="project" value="InterPro"/>
</dbReference>
<dbReference type="PROSITE" id="PS50994">
    <property type="entry name" value="INTEGRASE"/>
    <property type="match status" value="1"/>
</dbReference>